<reference evidence="2" key="1">
    <citation type="submission" date="2024-03" db="EMBL/GenBank/DDBJ databases">
        <title>Diverse circular DNA viruses in blood, oral, and fecal samples of captive lemurs.</title>
        <authorList>
            <person name="Paietta E.N."/>
            <person name="Kraberger S."/>
            <person name="Lund M.C."/>
            <person name="Custer J.M."/>
            <person name="Vargas K.M."/>
            <person name="Ehmke E.E."/>
            <person name="Yoder A.D."/>
            <person name="Varsani A."/>
        </authorList>
    </citation>
    <scope>NUCLEOTIDE SEQUENCE</scope>
    <source>
        <strain evidence="2">Duke_28FS_21</strain>
    </source>
</reference>
<sequence length="66" mass="8188">MSIFIPYNPEIVISTFTRWFSLDLTTLTDYQTLILCIISNAYFFIFWFFVLYFVLKLFNRLYERMF</sequence>
<evidence type="ECO:0000313" key="2">
    <source>
        <dbReference type="EMBL" id="XCD07659.1"/>
    </source>
</evidence>
<keyword evidence="1" id="KW-1133">Transmembrane helix</keyword>
<proteinExistence type="predicted"/>
<keyword evidence="1" id="KW-0812">Transmembrane</keyword>
<feature type="transmembrane region" description="Helical" evidence="1">
    <location>
        <begin position="30"/>
        <end position="55"/>
    </location>
</feature>
<protein>
    <submittedName>
        <fullName evidence="2">Uncharacterized protein</fullName>
    </submittedName>
</protein>
<organism evidence="2">
    <name type="scientific">Dulem virus 59</name>
    <dbReference type="NCBI Taxonomy" id="3145770"/>
    <lineage>
        <taxon>Viruses</taxon>
        <taxon>Monodnaviria</taxon>
        <taxon>Loebvirae</taxon>
        <taxon>Hofneiviricota</taxon>
        <taxon>Faserviricetes</taxon>
        <taxon>Tubulavirales</taxon>
        <taxon>Inoviridae</taxon>
        <taxon>Inovirus</taxon>
    </lineage>
</organism>
<dbReference type="EMBL" id="PP511793">
    <property type="protein sequence ID" value="XCD07659.1"/>
    <property type="molecule type" value="Genomic_DNA"/>
</dbReference>
<accession>A0AAU8B5U5</accession>
<evidence type="ECO:0000256" key="1">
    <source>
        <dbReference type="SAM" id="Phobius"/>
    </source>
</evidence>
<keyword evidence="1" id="KW-0472">Membrane</keyword>
<name>A0AAU8B5U5_9VIRU</name>